<evidence type="ECO:0000256" key="7">
    <source>
        <dbReference type="ARBA" id="ARBA00023204"/>
    </source>
</evidence>
<keyword evidence="6" id="KW-0227">DNA damage</keyword>
<dbReference type="GO" id="GO:0003908">
    <property type="term" value="F:methylated-DNA-[protein]-cysteine S-methyltransferase activity"/>
    <property type="evidence" value="ECO:0007669"/>
    <property type="project" value="UniProtKB-EC"/>
</dbReference>
<keyword evidence="7" id="KW-0234">DNA repair</keyword>
<evidence type="ECO:0000256" key="3">
    <source>
        <dbReference type="ARBA" id="ARBA00011918"/>
    </source>
</evidence>
<dbReference type="AlphaFoldDB" id="A0A2S4JHW7"/>
<organism evidence="11 12">
    <name type="scientific">Alkalispirochaeta sphaeroplastigenens</name>
    <dbReference type="NCBI Taxonomy" id="1187066"/>
    <lineage>
        <taxon>Bacteria</taxon>
        <taxon>Pseudomonadati</taxon>
        <taxon>Spirochaetota</taxon>
        <taxon>Spirochaetia</taxon>
        <taxon>Spirochaetales</taxon>
        <taxon>Spirochaetaceae</taxon>
        <taxon>Alkalispirochaeta</taxon>
    </lineage>
</organism>
<evidence type="ECO:0000256" key="9">
    <source>
        <dbReference type="SAM" id="MobiDB-lite"/>
    </source>
</evidence>
<comment type="catalytic activity">
    <reaction evidence="8">
        <text>a 6-O-methyl-2'-deoxyguanosine in DNA + L-cysteinyl-[protein] = S-methyl-L-cysteinyl-[protein] + a 2'-deoxyguanosine in DNA</text>
        <dbReference type="Rhea" id="RHEA:24000"/>
        <dbReference type="Rhea" id="RHEA-COMP:10131"/>
        <dbReference type="Rhea" id="RHEA-COMP:10132"/>
        <dbReference type="Rhea" id="RHEA-COMP:11367"/>
        <dbReference type="Rhea" id="RHEA-COMP:11368"/>
        <dbReference type="ChEBI" id="CHEBI:29950"/>
        <dbReference type="ChEBI" id="CHEBI:82612"/>
        <dbReference type="ChEBI" id="CHEBI:85445"/>
        <dbReference type="ChEBI" id="CHEBI:85448"/>
        <dbReference type="EC" id="2.1.1.63"/>
    </reaction>
</comment>
<dbReference type="SUPFAM" id="SSF46767">
    <property type="entry name" value="Methylated DNA-protein cysteine methyltransferase, C-terminal domain"/>
    <property type="match status" value="1"/>
</dbReference>
<dbReference type="EMBL" id="LPWH01000111">
    <property type="protein sequence ID" value="POQ99103.1"/>
    <property type="molecule type" value="Genomic_DNA"/>
</dbReference>
<dbReference type="EC" id="2.1.1.63" evidence="3"/>
<feature type="region of interest" description="Disordered" evidence="9">
    <location>
        <begin position="43"/>
        <end position="65"/>
    </location>
</feature>
<keyword evidence="5 11" id="KW-0808">Transferase</keyword>
<feature type="compositionally biased region" description="Low complexity" evidence="9">
    <location>
        <begin position="46"/>
        <end position="56"/>
    </location>
</feature>
<feature type="domain" description="Methylated-DNA-[protein]-cysteine S-methyltransferase DNA binding" evidence="10">
    <location>
        <begin position="102"/>
        <end position="188"/>
    </location>
</feature>
<reference evidence="12" key="1">
    <citation type="submission" date="2015-12" db="EMBL/GenBank/DDBJ databases">
        <authorList>
            <person name="Lodha T.D."/>
            <person name="Chintalapati S."/>
            <person name="Chintalapati V.R."/>
            <person name="Sravanthi T."/>
        </authorList>
    </citation>
    <scope>NUCLEOTIDE SEQUENCE [LARGE SCALE GENOMIC DNA]</scope>
    <source>
        <strain evidence="12">JC133</strain>
    </source>
</reference>
<evidence type="ECO:0000256" key="5">
    <source>
        <dbReference type="ARBA" id="ARBA00022679"/>
    </source>
</evidence>
<dbReference type="InterPro" id="IPR001497">
    <property type="entry name" value="MethylDNA_cys_MeTrfase_AS"/>
</dbReference>
<evidence type="ECO:0000256" key="1">
    <source>
        <dbReference type="ARBA" id="ARBA00001286"/>
    </source>
</evidence>
<dbReference type="PANTHER" id="PTHR10815">
    <property type="entry name" value="METHYLATED-DNA--PROTEIN-CYSTEINE METHYLTRANSFERASE"/>
    <property type="match status" value="1"/>
</dbReference>
<feature type="region of interest" description="Disordered" evidence="9">
    <location>
        <begin position="185"/>
        <end position="212"/>
    </location>
</feature>
<keyword evidence="4 11" id="KW-0489">Methyltransferase</keyword>
<keyword evidence="12" id="KW-1185">Reference proteome</keyword>
<evidence type="ECO:0000256" key="4">
    <source>
        <dbReference type="ARBA" id="ARBA00022603"/>
    </source>
</evidence>
<proteinExistence type="inferred from homology"/>
<dbReference type="GO" id="GO:0032259">
    <property type="term" value="P:methylation"/>
    <property type="evidence" value="ECO:0007669"/>
    <property type="project" value="UniProtKB-KW"/>
</dbReference>
<dbReference type="Gene3D" id="1.10.10.10">
    <property type="entry name" value="Winged helix-like DNA-binding domain superfamily/Winged helix DNA-binding domain"/>
    <property type="match status" value="1"/>
</dbReference>
<dbReference type="InterPro" id="IPR036631">
    <property type="entry name" value="MGMT_N_sf"/>
</dbReference>
<dbReference type="FunFam" id="1.10.10.10:FF:000214">
    <property type="entry name" value="Methylated-DNA--protein-cysteine methyltransferase"/>
    <property type="match status" value="1"/>
</dbReference>
<dbReference type="GO" id="GO:0006281">
    <property type="term" value="P:DNA repair"/>
    <property type="evidence" value="ECO:0007669"/>
    <property type="project" value="UniProtKB-KW"/>
</dbReference>
<sequence length="212" mass="23710">MQTRRTLWYTHRYRSPAGDLFLAVDRQGVVHRVSYRDFRPHLAERSSSQHSSSQHSWPTHSGPPHSWEENKYACGEVEYQLEEYFAGKRDRFSLTLHMEGTEFQQAVWQAMQKLAYGSTITYGELALKIGRRDAARAVGNAVGRNPIAVIVPCHRVVPASGGTGNYATRSVPAREGRRAKQHLIRLEQKGTPPGEPGTIAPRQGAGSQDFAV</sequence>
<name>A0A2S4JHW7_9SPIO</name>
<dbReference type="NCBIfam" id="TIGR00589">
    <property type="entry name" value="ogt"/>
    <property type="match status" value="1"/>
</dbReference>
<dbReference type="InterPro" id="IPR036388">
    <property type="entry name" value="WH-like_DNA-bd_sf"/>
</dbReference>
<evidence type="ECO:0000313" key="11">
    <source>
        <dbReference type="EMBL" id="POQ99103.1"/>
    </source>
</evidence>
<dbReference type="SUPFAM" id="SSF53155">
    <property type="entry name" value="Methylated DNA-protein cysteine methyltransferase domain"/>
    <property type="match status" value="1"/>
</dbReference>
<evidence type="ECO:0000256" key="8">
    <source>
        <dbReference type="ARBA" id="ARBA00049348"/>
    </source>
</evidence>
<evidence type="ECO:0000256" key="6">
    <source>
        <dbReference type="ARBA" id="ARBA00022763"/>
    </source>
</evidence>
<protein>
    <recommendedName>
        <fullName evidence="3">methylated-DNA--[protein]-cysteine S-methyltransferase</fullName>
        <ecNumber evidence="3">2.1.1.63</ecNumber>
    </recommendedName>
</protein>
<comment type="caution">
    <text evidence="11">The sequence shown here is derived from an EMBL/GenBank/DDBJ whole genome shotgun (WGS) entry which is preliminary data.</text>
</comment>
<dbReference type="PROSITE" id="PS00374">
    <property type="entry name" value="MGMT"/>
    <property type="match status" value="1"/>
</dbReference>
<evidence type="ECO:0000313" key="12">
    <source>
        <dbReference type="Proteomes" id="UP000237350"/>
    </source>
</evidence>
<dbReference type="Gene3D" id="3.30.160.70">
    <property type="entry name" value="Methylated DNA-protein cysteine methyltransferase domain"/>
    <property type="match status" value="1"/>
</dbReference>
<dbReference type="RefSeq" id="WP_103680739.1">
    <property type="nucleotide sequence ID" value="NZ_LPWH01000111.1"/>
</dbReference>
<comment type="similarity">
    <text evidence="2">Belongs to the MGMT family.</text>
</comment>
<evidence type="ECO:0000259" key="10">
    <source>
        <dbReference type="Pfam" id="PF01035"/>
    </source>
</evidence>
<dbReference type="CDD" id="cd06445">
    <property type="entry name" value="ATase"/>
    <property type="match status" value="1"/>
</dbReference>
<comment type="catalytic activity">
    <reaction evidence="1">
        <text>a 4-O-methyl-thymidine in DNA + L-cysteinyl-[protein] = a thymidine in DNA + S-methyl-L-cysteinyl-[protein]</text>
        <dbReference type="Rhea" id="RHEA:53428"/>
        <dbReference type="Rhea" id="RHEA-COMP:10131"/>
        <dbReference type="Rhea" id="RHEA-COMP:10132"/>
        <dbReference type="Rhea" id="RHEA-COMP:13555"/>
        <dbReference type="Rhea" id="RHEA-COMP:13556"/>
        <dbReference type="ChEBI" id="CHEBI:29950"/>
        <dbReference type="ChEBI" id="CHEBI:82612"/>
        <dbReference type="ChEBI" id="CHEBI:137386"/>
        <dbReference type="ChEBI" id="CHEBI:137387"/>
        <dbReference type="EC" id="2.1.1.63"/>
    </reaction>
</comment>
<accession>A0A2S4JHW7</accession>
<dbReference type="PANTHER" id="PTHR10815:SF13">
    <property type="entry name" value="METHYLATED-DNA--PROTEIN-CYSTEINE METHYLTRANSFERASE"/>
    <property type="match status" value="1"/>
</dbReference>
<gene>
    <name evidence="11" type="ORF">AU468_10835</name>
</gene>
<dbReference type="InterPro" id="IPR036217">
    <property type="entry name" value="MethylDNA_cys_MeTrfase_DNAb"/>
</dbReference>
<evidence type="ECO:0000256" key="2">
    <source>
        <dbReference type="ARBA" id="ARBA00008711"/>
    </source>
</evidence>
<dbReference type="Pfam" id="PF01035">
    <property type="entry name" value="DNA_binding_1"/>
    <property type="match status" value="1"/>
</dbReference>
<dbReference type="InterPro" id="IPR014048">
    <property type="entry name" value="MethylDNA_cys_MeTrfase_DNA-bd"/>
</dbReference>
<dbReference type="Proteomes" id="UP000237350">
    <property type="component" value="Unassembled WGS sequence"/>
</dbReference>
<dbReference type="OrthoDB" id="9802228at2"/>